<evidence type="ECO:0000313" key="4">
    <source>
        <dbReference type="Proteomes" id="UP001149090"/>
    </source>
</evidence>
<evidence type="ECO:0000256" key="1">
    <source>
        <dbReference type="SAM" id="Coils"/>
    </source>
</evidence>
<name>A0A9Q0LRJ8_ANAIG</name>
<comment type="caution">
    <text evidence="3">The sequence shown here is derived from an EMBL/GenBank/DDBJ whole genome shotgun (WGS) entry which is preliminary data.</text>
</comment>
<sequence length="290" mass="33851">MIYQQLNNSIQQKKRIPSINQILRGERSKKRKSDLLQQEITQLQNDTNNLSNQIDKKAIENVTLKDQIKILNAQLKRQNNLNQIKRTRTLKKLANLDHETKMNVLERIRKLTKEKENELNNGNESNPNPLSPELLVCFVVFAMMTQNSNMKLTIEKGKNSKISEEDELEEFSESIESIKSTWHSKIIDHKYPEKLFKEYKNFVGNQGRMQVNNQQQETQATDSTKKDLSKTVLIPSCQKCCQKCCQDPLFIDVKQCTNIENTDLFKFQETGKNRTRKKESNSIESEDQKD</sequence>
<dbReference type="EMBL" id="JAPDFW010000057">
    <property type="protein sequence ID" value="KAJ5077692.1"/>
    <property type="molecule type" value="Genomic_DNA"/>
</dbReference>
<accession>A0A9Q0LRJ8</accession>
<keyword evidence="4" id="KW-1185">Reference proteome</keyword>
<protein>
    <submittedName>
        <fullName evidence="3">Uncharacterized protein</fullName>
    </submittedName>
</protein>
<dbReference type="Proteomes" id="UP001149090">
    <property type="component" value="Unassembled WGS sequence"/>
</dbReference>
<feature type="region of interest" description="Disordered" evidence="2">
    <location>
        <begin position="271"/>
        <end position="290"/>
    </location>
</feature>
<organism evidence="3 4">
    <name type="scientific">Anaeramoeba ignava</name>
    <name type="common">Anaerobic marine amoeba</name>
    <dbReference type="NCBI Taxonomy" id="1746090"/>
    <lineage>
        <taxon>Eukaryota</taxon>
        <taxon>Metamonada</taxon>
        <taxon>Anaeramoebidae</taxon>
        <taxon>Anaeramoeba</taxon>
    </lineage>
</organism>
<keyword evidence="1" id="KW-0175">Coiled coil</keyword>
<reference evidence="3" key="1">
    <citation type="submission" date="2022-10" db="EMBL/GenBank/DDBJ databases">
        <title>Novel sulphate-reducing endosymbionts in the free-living metamonad Anaeramoeba.</title>
        <authorList>
            <person name="Jerlstrom-Hultqvist J."/>
            <person name="Cepicka I."/>
            <person name="Gallot-Lavallee L."/>
            <person name="Salas-Leiva D."/>
            <person name="Curtis B.A."/>
            <person name="Zahonova K."/>
            <person name="Pipaliya S."/>
            <person name="Dacks J."/>
            <person name="Roger A.J."/>
        </authorList>
    </citation>
    <scope>NUCLEOTIDE SEQUENCE</scope>
    <source>
        <strain evidence="3">BMAN</strain>
    </source>
</reference>
<evidence type="ECO:0000313" key="3">
    <source>
        <dbReference type="EMBL" id="KAJ5077692.1"/>
    </source>
</evidence>
<feature type="coiled-coil region" evidence="1">
    <location>
        <begin position="26"/>
        <end position="121"/>
    </location>
</feature>
<feature type="compositionally biased region" description="Basic and acidic residues" evidence="2">
    <location>
        <begin position="278"/>
        <end position="290"/>
    </location>
</feature>
<dbReference type="AlphaFoldDB" id="A0A9Q0LRJ8"/>
<evidence type="ECO:0000256" key="2">
    <source>
        <dbReference type="SAM" id="MobiDB-lite"/>
    </source>
</evidence>
<gene>
    <name evidence="3" type="ORF">M0811_05791</name>
</gene>
<proteinExistence type="predicted"/>